<protein>
    <recommendedName>
        <fullName evidence="5">DUF4367 domain-containing protein</fullName>
    </recommendedName>
</protein>
<keyword evidence="2" id="KW-0472">Membrane</keyword>
<feature type="region of interest" description="Disordered" evidence="1">
    <location>
        <begin position="1"/>
        <end position="24"/>
    </location>
</feature>
<organism evidence="3 4">
    <name type="scientific">Paenibacillus filicis</name>
    <dbReference type="NCBI Taxonomy" id="669464"/>
    <lineage>
        <taxon>Bacteria</taxon>
        <taxon>Bacillati</taxon>
        <taxon>Bacillota</taxon>
        <taxon>Bacilli</taxon>
        <taxon>Bacillales</taxon>
        <taxon>Paenibacillaceae</taxon>
        <taxon>Paenibacillus</taxon>
    </lineage>
</organism>
<name>A0ABU9DLM5_9BACL</name>
<reference evidence="3 4" key="1">
    <citation type="submission" date="2024-04" db="EMBL/GenBank/DDBJ databases">
        <title>draft genome sequnece of Paenibacillus filicis.</title>
        <authorList>
            <person name="Kim D.-U."/>
        </authorList>
    </citation>
    <scope>NUCLEOTIDE SEQUENCE [LARGE SCALE GENOMIC DNA]</scope>
    <source>
        <strain evidence="3 4">KACC14197</strain>
    </source>
</reference>
<keyword evidence="2" id="KW-0812">Transmembrane</keyword>
<sequence>MSTRDKDWRGNPNKSGEGSPADLELTAQAWEKLQSKLQVEERAPQWSAWSHNMKSPQASETITGQLGAAAGDKLQDEDSPSVLGQAEASSTKTGRSNRWSARSRRWAGAAVAACLGIAIVATPTGNQALAALLNQFRMQQVTEVQENDLESLLMFAVGDGNRREEINKFGTFTRESGPSYGKVTAEQAEAVIGQPLVLPSDFKDSPYTLYLSSTDEMTFTIHVDEINKAMKRMGASKLLPVSVDGKTIKLKQSPTLRISQEQDGGYSISQQPAPVIEVDPSVPVSEALEAVLDFPLLPEYYKESLRRSEITGGGSIPLPVVTGQQAEKIRIGLTDVLLLRSELMNKKFHYRAVWVQHGMLIELSGDKLLTSREAMVEKLKELVGK</sequence>
<evidence type="ECO:0000313" key="4">
    <source>
        <dbReference type="Proteomes" id="UP001469365"/>
    </source>
</evidence>
<dbReference type="Proteomes" id="UP001469365">
    <property type="component" value="Unassembled WGS sequence"/>
</dbReference>
<evidence type="ECO:0000313" key="3">
    <source>
        <dbReference type="EMBL" id="MEK8129758.1"/>
    </source>
</evidence>
<gene>
    <name evidence="3" type="ORF">WMW72_17770</name>
</gene>
<evidence type="ECO:0000256" key="1">
    <source>
        <dbReference type="SAM" id="MobiDB-lite"/>
    </source>
</evidence>
<dbReference type="RefSeq" id="WP_341416873.1">
    <property type="nucleotide sequence ID" value="NZ_JBBPCC010000011.1"/>
</dbReference>
<evidence type="ECO:0008006" key="5">
    <source>
        <dbReference type="Google" id="ProtNLM"/>
    </source>
</evidence>
<feature type="compositionally biased region" description="Polar residues" evidence="1">
    <location>
        <begin position="87"/>
        <end position="97"/>
    </location>
</feature>
<comment type="caution">
    <text evidence="3">The sequence shown here is derived from an EMBL/GenBank/DDBJ whole genome shotgun (WGS) entry which is preliminary data.</text>
</comment>
<keyword evidence="4" id="KW-1185">Reference proteome</keyword>
<accession>A0ABU9DLM5</accession>
<feature type="transmembrane region" description="Helical" evidence="2">
    <location>
        <begin position="106"/>
        <end position="125"/>
    </location>
</feature>
<keyword evidence="2" id="KW-1133">Transmembrane helix</keyword>
<dbReference type="EMBL" id="JBBPCC010000011">
    <property type="protein sequence ID" value="MEK8129758.1"/>
    <property type="molecule type" value="Genomic_DNA"/>
</dbReference>
<proteinExistence type="predicted"/>
<feature type="region of interest" description="Disordered" evidence="1">
    <location>
        <begin position="40"/>
        <end position="100"/>
    </location>
</feature>
<feature type="compositionally biased region" description="Polar residues" evidence="1">
    <location>
        <begin position="47"/>
        <end position="64"/>
    </location>
</feature>
<evidence type="ECO:0000256" key="2">
    <source>
        <dbReference type="SAM" id="Phobius"/>
    </source>
</evidence>